<comment type="caution">
    <text evidence="14">The sequence shown here is derived from an EMBL/GenBank/DDBJ whole genome shotgun (WGS) entry which is preliminary data.</text>
</comment>
<proteinExistence type="predicted"/>
<organism evidence="14 15">
    <name type="scientific">Homarus americanus</name>
    <name type="common">American lobster</name>
    <dbReference type="NCBI Taxonomy" id="6706"/>
    <lineage>
        <taxon>Eukaryota</taxon>
        <taxon>Metazoa</taxon>
        <taxon>Ecdysozoa</taxon>
        <taxon>Arthropoda</taxon>
        <taxon>Crustacea</taxon>
        <taxon>Multicrustacea</taxon>
        <taxon>Malacostraca</taxon>
        <taxon>Eumalacostraca</taxon>
        <taxon>Eucarida</taxon>
        <taxon>Decapoda</taxon>
        <taxon>Pleocyemata</taxon>
        <taxon>Astacidea</taxon>
        <taxon>Nephropoidea</taxon>
        <taxon>Nephropidae</taxon>
        <taxon>Homarus</taxon>
    </lineage>
</organism>
<evidence type="ECO:0000256" key="10">
    <source>
        <dbReference type="ARBA" id="ARBA00023286"/>
    </source>
</evidence>
<dbReference type="GO" id="GO:0015276">
    <property type="term" value="F:ligand-gated monoatomic ion channel activity"/>
    <property type="evidence" value="ECO:0007669"/>
    <property type="project" value="InterPro"/>
</dbReference>
<dbReference type="Gene3D" id="3.40.190.10">
    <property type="entry name" value="Periplasmic binding protein-like II"/>
    <property type="match status" value="1"/>
</dbReference>
<keyword evidence="9" id="KW-0325">Glycoprotein</keyword>
<dbReference type="SUPFAM" id="SSF53850">
    <property type="entry name" value="Periplasmic binding protein-like II"/>
    <property type="match status" value="1"/>
</dbReference>
<evidence type="ECO:0000256" key="9">
    <source>
        <dbReference type="ARBA" id="ARBA00023180"/>
    </source>
</evidence>
<evidence type="ECO:0000256" key="3">
    <source>
        <dbReference type="ARBA" id="ARBA00022475"/>
    </source>
</evidence>
<evidence type="ECO:0000256" key="4">
    <source>
        <dbReference type="ARBA" id="ARBA00022692"/>
    </source>
</evidence>
<keyword evidence="11" id="KW-0407">Ion channel</keyword>
<keyword evidence="7 12" id="KW-0472">Membrane</keyword>
<evidence type="ECO:0000256" key="6">
    <source>
        <dbReference type="ARBA" id="ARBA00023065"/>
    </source>
</evidence>
<dbReference type="AlphaFoldDB" id="A0A8J5J7W3"/>
<feature type="transmembrane region" description="Helical" evidence="12">
    <location>
        <begin position="222"/>
        <end position="242"/>
    </location>
</feature>
<sequence>MLLIHAQLYKQWGATAAIHLAGSFRGQRRVHQAGSRHHPLVYGRDTVCFTTRCVYLPQTTEGSVLMVRLLEEVMEDPEVLRDVRDNPTTFRFKEGALMTVTTVHRPPHVTLINHQDGTYSITGPLAQLMDTVATSLNFTYRVVTPPDGTFGTATPNSSWSGMIGQVTRKEAMIALAPYATTWERYQAVDYLHHITHDYASMLNGKGRPEINPWGFVFPLQPLVWAALLAALVVAWLAIVLMGTKPVGSGHLT</sequence>
<keyword evidence="2" id="KW-0813">Transport</keyword>
<evidence type="ECO:0000259" key="13">
    <source>
        <dbReference type="SMART" id="SM00918"/>
    </source>
</evidence>
<keyword evidence="8 14" id="KW-0675">Receptor</keyword>
<keyword evidence="3" id="KW-1003">Cell membrane</keyword>
<dbReference type="PANTHER" id="PTHR42643:SF38">
    <property type="entry name" value="IONOTROPIC RECEPTOR 100A"/>
    <property type="match status" value="1"/>
</dbReference>
<dbReference type="SMART" id="SM00918">
    <property type="entry name" value="Lig_chan-Glu_bd"/>
    <property type="match status" value="1"/>
</dbReference>
<keyword evidence="6" id="KW-0406">Ion transport</keyword>
<evidence type="ECO:0000256" key="8">
    <source>
        <dbReference type="ARBA" id="ARBA00023170"/>
    </source>
</evidence>
<accession>A0A8J5J7W3</accession>
<keyword evidence="5 12" id="KW-1133">Transmembrane helix</keyword>
<dbReference type="Proteomes" id="UP000747542">
    <property type="component" value="Unassembled WGS sequence"/>
</dbReference>
<dbReference type="PANTHER" id="PTHR42643">
    <property type="entry name" value="IONOTROPIC RECEPTOR 20A-RELATED"/>
    <property type="match status" value="1"/>
</dbReference>
<keyword evidence="10" id="KW-1071">Ligand-gated ion channel</keyword>
<protein>
    <submittedName>
        <fullName evidence="14">Glutamate receptor-like 50</fullName>
    </submittedName>
</protein>
<evidence type="ECO:0000313" key="15">
    <source>
        <dbReference type="Proteomes" id="UP000747542"/>
    </source>
</evidence>
<dbReference type="EMBL" id="JAHLQT010046276">
    <property type="protein sequence ID" value="KAG7153856.1"/>
    <property type="molecule type" value="Genomic_DNA"/>
</dbReference>
<evidence type="ECO:0000313" key="14">
    <source>
        <dbReference type="EMBL" id="KAG7153856.1"/>
    </source>
</evidence>
<dbReference type="InterPro" id="IPR019594">
    <property type="entry name" value="Glu/Gly-bd"/>
</dbReference>
<evidence type="ECO:0000256" key="7">
    <source>
        <dbReference type="ARBA" id="ARBA00023136"/>
    </source>
</evidence>
<evidence type="ECO:0000256" key="5">
    <source>
        <dbReference type="ARBA" id="ARBA00022989"/>
    </source>
</evidence>
<feature type="domain" description="Ionotropic glutamate receptor L-glutamate and glycine-binding" evidence="13">
    <location>
        <begin position="107"/>
        <end position="168"/>
    </location>
</feature>
<dbReference type="Pfam" id="PF10613">
    <property type="entry name" value="Lig_chan-Glu_bd"/>
    <property type="match status" value="1"/>
</dbReference>
<evidence type="ECO:0000256" key="2">
    <source>
        <dbReference type="ARBA" id="ARBA00022448"/>
    </source>
</evidence>
<keyword evidence="15" id="KW-1185">Reference proteome</keyword>
<keyword evidence="4 12" id="KW-0812">Transmembrane</keyword>
<comment type="subcellular location">
    <subcellularLocation>
        <location evidence="1">Cell membrane</location>
        <topology evidence="1">Multi-pass membrane protein</topology>
    </subcellularLocation>
</comment>
<dbReference type="GO" id="GO:0005886">
    <property type="term" value="C:plasma membrane"/>
    <property type="evidence" value="ECO:0007669"/>
    <property type="project" value="UniProtKB-SubCell"/>
</dbReference>
<evidence type="ECO:0000256" key="11">
    <source>
        <dbReference type="ARBA" id="ARBA00023303"/>
    </source>
</evidence>
<evidence type="ECO:0000256" key="1">
    <source>
        <dbReference type="ARBA" id="ARBA00004651"/>
    </source>
</evidence>
<name>A0A8J5J7W3_HOMAM</name>
<reference evidence="14" key="1">
    <citation type="journal article" date="2021" name="Sci. Adv.">
        <title>The American lobster genome reveals insights on longevity, neural, and immune adaptations.</title>
        <authorList>
            <person name="Polinski J.M."/>
            <person name="Zimin A.V."/>
            <person name="Clark K.F."/>
            <person name="Kohn A.B."/>
            <person name="Sadowski N."/>
            <person name="Timp W."/>
            <person name="Ptitsyn A."/>
            <person name="Khanna P."/>
            <person name="Romanova D.Y."/>
            <person name="Williams P."/>
            <person name="Greenwood S.J."/>
            <person name="Moroz L.L."/>
            <person name="Walt D.R."/>
            <person name="Bodnar A.G."/>
        </authorList>
    </citation>
    <scope>NUCLEOTIDE SEQUENCE</scope>
    <source>
        <strain evidence="14">GMGI-L3</strain>
    </source>
</reference>
<dbReference type="InterPro" id="IPR052192">
    <property type="entry name" value="Insect_Ionotropic_Sensory_Rcpt"/>
</dbReference>
<evidence type="ECO:0000256" key="12">
    <source>
        <dbReference type="SAM" id="Phobius"/>
    </source>
</evidence>
<gene>
    <name evidence="14" type="primary">Glrk-L50</name>
    <name evidence="14" type="ORF">Hamer_G017670</name>
</gene>
<feature type="non-terminal residue" evidence="14">
    <location>
        <position position="1"/>
    </location>
</feature>